<dbReference type="InterPro" id="IPR000184">
    <property type="entry name" value="Bac_surfAg_D15"/>
</dbReference>
<evidence type="ECO:0000256" key="1">
    <source>
        <dbReference type="ARBA" id="ARBA00004370"/>
    </source>
</evidence>
<organism evidence="5 6">
    <name type="scientific">Bartonella bacilliformis Ver097</name>
    <dbReference type="NCBI Taxonomy" id="1293911"/>
    <lineage>
        <taxon>Bacteria</taxon>
        <taxon>Pseudomonadati</taxon>
        <taxon>Pseudomonadota</taxon>
        <taxon>Alphaproteobacteria</taxon>
        <taxon>Hyphomicrobiales</taxon>
        <taxon>Bartonellaceae</taxon>
        <taxon>Bartonella</taxon>
    </lineage>
</organism>
<comment type="subcellular location">
    <subcellularLocation>
        <location evidence="1">Membrane</location>
    </subcellularLocation>
</comment>
<dbReference type="AlphaFoldDB" id="A0A072RIB8"/>
<dbReference type="InterPro" id="IPR039910">
    <property type="entry name" value="D15-like"/>
</dbReference>
<dbReference type="PANTHER" id="PTHR12815">
    <property type="entry name" value="SORTING AND ASSEMBLY MACHINERY SAMM50 PROTEIN FAMILY MEMBER"/>
    <property type="match status" value="1"/>
</dbReference>
<dbReference type="Proteomes" id="UP000031740">
    <property type="component" value="Unassembled WGS sequence"/>
</dbReference>
<dbReference type="RefSeq" id="WP_041848976.1">
    <property type="nucleotide sequence ID" value="NZ_KL503802.1"/>
</dbReference>
<accession>A0A072RIB8</accession>
<dbReference type="HOGENOM" id="CLU_018618_0_1_5"/>
<dbReference type="Gene3D" id="3.10.20.310">
    <property type="entry name" value="membrane protein fhac"/>
    <property type="match status" value="1"/>
</dbReference>
<keyword evidence="3" id="KW-0472">Membrane</keyword>
<evidence type="ECO:0000313" key="5">
    <source>
        <dbReference type="EMBL" id="KEG21234.1"/>
    </source>
</evidence>
<keyword evidence="2" id="KW-0812">Transmembrane</keyword>
<comment type="caution">
    <text evidence="5">The sequence shown here is derived from an EMBL/GenBank/DDBJ whole genome shotgun (WGS) entry which is preliminary data.</text>
</comment>
<evidence type="ECO:0000313" key="6">
    <source>
        <dbReference type="Proteomes" id="UP000031740"/>
    </source>
</evidence>
<dbReference type="PANTHER" id="PTHR12815:SF42">
    <property type="entry name" value="BACTERIAL SURFACE ANTIGEN (D15) DOMAIN-CONTAINING PROTEIN"/>
    <property type="match status" value="1"/>
</dbReference>
<gene>
    <name evidence="5" type="ORF">H710_00182</name>
</gene>
<feature type="domain" description="Bacterial surface antigen (D15)" evidence="4">
    <location>
        <begin position="349"/>
        <end position="653"/>
    </location>
</feature>
<evidence type="ECO:0000256" key="2">
    <source>
        <dbReference type="ARBA" id="ARBA00022452"/>
    </source>
</evidence>
<dbReference type="Gene3D" id="2.40.160.50">
    <property type="entry name" value="membrane protein fhac: a member of the omp85/tpsb transporter family"/>
    <property type="match status" value="1"/>
</dbReference>
<reference evidence="5 6" key="1">
    <citation type="submission" date="2013-04" db="EMBL/GenBank/DDBJ databases">
        <title>The Genome Sequence of Bartonella bacilliformis Ver097.</title>
        <authorList>
            <consortium name="The Broad Institute Genomics Platform"/>
            <consortium name="The Broad Institute Genome Sequencing Center for Infectious Disease"/>
            <person name="Feldgarden M."/>
            <person name="Kirby J."/>
            <person name="Birtles R."/>
            <person name="Dasch G."/>
            <person name="Hendrix L."/>
            <person name="Koehler J."/>
            <person name="Walker B."/>
            <person name="Young S.K."/>
            <person name="Zeng Q."/>
            <person name="Gargeya S."/>
            <person name="Fitzgerald M."/>
            <person name="Haas B."/>
            <person name="Abouelleil A."/>
            <person name="Allen A.W."/>
            <person name="Alvarado L."/>
            <person name="Arachchi H.M."/>
            <person name="Berlin A.M."/>
            <person name="Chapman S.B."/>
            <person name="Gainer-Dewar J."/>
            <person name="Goldberg J."/>
            <person name="Griggs A."/>
            <person name="Gujja S."/>
            <person name="Hansen M."/>
            <person name="Howarth C."/>
            <person name="Imamovic A."/>
            <person name="Ireland A."/>
            <person name="Larimer J."/>
            <person name="McCowan C."/>
            <person name="Murphy C."/>
            <person name="Pearson M."/>
            <person name="Poon T.W."/>
            <person name="Priest M."/>
            <person name="Roberts A."/>
            <person name="Saif S."/>
            <person name="Shea T."/>
            <person name="Sisk P."/>
            <person name="Sykes S."/>
            <person name="Wortman J."/>
            <person name="Nusbaum C."/>
            <person name="Birren B."/>
        </authorList>
    </citation>
    <scope>NUCLEOTIDE SEQUENCE [LARGE SCALE GENOMIC DNA]</scope>
    <source>
        <strain evidence="5 6">Ver097</strain>
    </source>
</reference>
<keyword evidence="2" id="KW-1134">Transmembrane beta strand</keyword>
<sequence>MICRAKVLLQSGILRTACLGLCLVFSFPQSLAAFEIFGIHLFGEKKSNAPSDGMRGAQKSYKVDVVAPPGAPLEGVKIVKTVSSLVVDKDKTVSSSAGLLAKARSNYREILSAFYANGHYGGVISIKINGLEVADVSPIAELPDQSTIVITVDAGPQYVFNAVRINKASPFVKYKTGGMISVEDLGYKVGALAKSETILNAERWAIEGWRQQGYAKADVISRDIVADHARRIIDAQIVVDPKQKAYYGSINVRNVSEPPHMDPMYVVWMTGLKLGQQYDSEALAKANKRLARLDVFRSIDVREADTINSDSHLPLTVVVEERKLRRLGMGGSYSTLDGGSGQIYWIHSNFFGHAERFKIETKINSIGRHKEQSYHPKNFDYLLGVTFIKPGIITPDTDLGAELKVQRDISGNYITTAIKGKLSLTHIVNDNLSGRVSMIVSRGHLRDNYLRNRNFTIIGLQNDLIYDSRDNKLNATKGLYSEVILNPFYEMNFNNFMTKMAIEGRSYWALDAKNRFIFAMRAKLGTLIGSDKILLPSDMLFFSGGGGSVRGYAYHNIGIKTENSIIGGRSLIEGSAELRFSLNDDIGLVSFVDGGRVGEKANFGFLQKIKWGMGIGGRYMTGLGPVRFDVAWPLEREKGDPRVGIYVGIGQAF</sequence>
<dbReference type="STRING" id="1293911.H710_00182"/>
<dbReference type="Pfam" id="PF01103">
    <property type="entry name" value="Omp85"/>
    <property type="match status" value="1"/>
</dbReference>
<name>A0A072RIB8_BARBA</name>
<protein>
    <recommendedName>
        <fullName evidence="4">Bacterial surface antigen (D15) domain-containing protein</fullName>
    </recommendedName>
</protein>
<dbReference type="GO" id="GO:0019867">
    <property type="term" value="C:outer membrane"/>
    <property type="evidence" value="ECO:0007669"/>
    <property type="project" value="InterPro"/>
</dbReference>
<dbReference type="PATRIC" id="fig|1293911.3.peg.187"/>
<evidence type="ECO:0000256" key="3">
    <source>
        <dbReference type="ARBA" id="ARBA00023136"/>
    </source>
</evidence>
<proteinExistence type="predicted"/>
<dbReference type="EMBL" id="ASIV01000001">
    <property type="protein sequence ID" value="KEG21234.1"/>
    <property type="molecule type" value="Genomic_DNA"/>
</dbReference>
<evidence type="ECO:0000259" key="4">
    <source>
        <dbReference type="Pfam" id="PF01103"/>
    </source>
</evidence>